<feature type="region of interest" description="Disordered" evidence="1">
    <location>
        <begin position="70"/>
        <end position="100"/>
    </location>
</feature>
<reference evidence="2 3" key="1">
    <citation type="journal article" date="2014" name="Agronomy (Basel)">
        <title>A Draft Genome Sequence for Ensete ventricosum, the Drought-Tolerant Tree Against Hunger.</title>
        <authorList>
            <person name="Harrison J."/>
            <person name="Moore K.A."/>
            <person name="Paszkiewicz K."/>
            <person name="Jones T."/>
            <person name="Grant M."/>
            <person name="Ambacheew D."/>
            <person name="Muzemil S."/>
            <person name="Studholme D.J."/>
        </authorList>
    </citation>
    <scope>NUCLEOTIDE SEQUENCE [LARGE SCALE GENOMIC DNA]</scope>
</reference>
<protein>
    <submittedName>
        <fullName evidence="2">Uncharacterized protein</fullName>
    </submittedName>
</protein>
<comment type="caution">
    <text evidence="2">The sequence shown here is derived from an EMBL/GenBank/DDBJ whole genome shotgun (WGS) entry which is preliminary data.</text>
</comment>
<dbReference type="EMBL" id="AMZH03003446">
    <property type="protein sequence ID" value="RRT72304.1"/>
    <property type="molecule type" value="Genomic_DNA"/>
</dbReference>
<dbReference type="AlphaFoldDB" id="A0A427A7W5"/>
<proteinExistence type="predicted"/>
<evidence type="ECO:0000256" key="1">
    <source>
        <dbReference type="SAM" id="MobiDB-lite"/>
    </source>
</evidence>
<organism evidence="2 3">
    <name type="scientific">Ensete ventricosum</name>
    <name type="common">Abyssinian banana</name>
    <name type="synonym">Musa ensete</name>
    <dbReference type="NCBI Taxonomy" id="4639"/>
    <lineage>
        <taxon>Eukaryota</taxon>
        <taxon>Viridiplantae</taxon>
        <taxon>Streptophyta</taxon>
        <taxon>Embryophyta</taxon>
        <taxon>Tracheophyta</taxon>
        <taxon>Spermatophyta</taxon>
        <taxon>Magnoliopsida</taxon>
        <taxon>Liliopsida</taxon>
        <taxon>Zingiberales</taxon>
        <taxon>Musaceae</taxon>
        <taxon>Ensete</taxon>
    </lineage>
</organism>
<evidence type="ECO:0000313" key="3">
    <source>
        <dbReference type="Proteomes" id="UP000287651"/>
    </source>
</evidence>
<dbReference type="Proteomes" id="UP000287651">
    <property type="component" value="Unassembled WGS sequence"/>
</dbReference>
<feature type="region of interest" description="Disordered" evidence="1">
    <location>
        <begin position="1"/>
        <end position="24"/>
    </location>
</feature>
<accession>A0A427A7W5</accession>
<feature type="non-terminal residue" evidence="2">
    <location>
        <position position="1"/>
    </location>
</feature>
<gene>
    <name evidence="2" type="ORF">B296_00026797</name>
</gene>
<feature type="compositionally biased region" description="Low complexity" evidence="1">
    <location>
        <begin position="10"/>
        <end position="24"/>
    </location>
</feature>
<name>A0A427A7W5_ENSVE</name>
<sequence>ATDRDRESSVESPGSPFSSPSSSFSLGWYHLKSVADGQNRLLLLDSNWRQLKSTITGRFRVVTGWKQPQSAVSSGSGQFAYQSTGGQTGTYRPFGIADLA</sequence>
<feature type="compositionally biased region" description="Polar residues" evidence="1">
    <location>
        <begin position="70"/>
        <end position="85"/>
    </location>
</feature>
<evidence type="ECO:0000313" key="2">
    <source>
        <dbReference type="EMBL" id="RRT72304.1"/>
    </source>
</evidence>